<evidence type="ECO:0000256" key="5">
    <source>
        <dbReference type="ARBA" id="ARBA00022723"/>
    </source>
</evidence>
<dbReference type="CDD" id="cd07033">
    <property type="entry name" value="TPP_PYR_DXS_TK_like"/>
    <property type="match status" value="1"/>
</dbReference>
<name>A0ABT8GJP5_9MICO</name>
<comment type="pathway">
    <text evidence="1 10">Metabolic intermediate biosynthesis; 1-deoxy-D-xylulose 5-phosphate biosynthesis; 1-deoxy-D-xylulose 5-phosphate from D-glyceraldehyde 3-phosphate and pyruvate: step 1/1.</text>
</comment>
<dbReference type="Pfam" id="PF02780">
    <property type="entry name" value="Transketolase_C"/>
    <property type="match status" value="1"/>
</dbReference>
<feature type="binding site" evidence="10">
    <location>
        <begin position="111"/>
        <end position="113"/>
    </location>
    <ligand>
        <name>thiamine diphosphate</name>
        <dbReference type="ChEBI" id="CHEBI:58937"/>
    </ligand>
</feature>
<dbReference type="InterPro" id="IPR005477">
    <property type="entry name" value="Dxylulose-5-P_synthase"/>
</dbReference>
<proteinExistence type="inferred from homology"/>
<evidence type="ECO:0000256" key="4">
    <source>
        <dbReference type="ARBA" id="ARBA00022679"/>
    </source>
</evidence>
<keyword evidence="6 10" id="KW-0460">Magnesium</keyword>
<comment type="cofactor">
    <cofactor evidence="10">
        <name>thiamine diphosphate</name>
        <dbReference type="ChEBI" id="CHEBI:58937"/>
    </cofactor>
    <text evidence="10">Binds 1 thiamine pyrophosphate per subunit.</text>
</comment>
<gene>
    <name evidence="10 12" type="primary">dxs</name>
    <name evidence="12" type="ORF">QQX02_11755</name>
</gene>
<accession>A0ABT8GJP5</accession>
<evidence type="ECO:0000256" key="10">
    <source>
        <dbReference type="HAMAP-Rule" id="MF_00315"/>
    </source>
</evidence>
<comment type="caution">
    <text evidence="12">The sequence shown here is derived from an EMBL/GenBank/DDBJ whole genome shotgun (WGS) entry which is preliminary data.</text>
</comment>
<dbReference type="Gene3D" id="3.40.50.920">
    <property type="match status" value="1"/>
</dbReference>
<feature type="binding site" evidence="10">
    <location>
        <position position="283"/>
    </location>
    <ligand>
        <name>thiamine diphosphate</name>
        <dbReference type="ChEBI" id="CHEBI:58937"/>
    </ligand>
</feature>
<evidence type="ECO:0000313" key="13">
    <source>
        <dbReference type="Proteomes" id="UP001172708"/>
    </source>
</evidence>
<dbReference type="PROSITE" id="PS00801">
    <property type="entry name" value="TRANSKETOLASE_1"/>
    <property type="match status" value="1"/>
</dbReference>
<feature type="domain" description="Transketolase-like pyrimidine-binding" evidence="11">
    <location>
        <begin position="313"/>
        <end position="477"/>
    </location>
</feature>
<dbReference type="SUPFAM" id="SSF52922">
    <property type="entry name" value="TK C-terminal domain-like"/>
    <property type="match status" value="1"/>
</dbReference>
<dbReference type="InterPro" id="IPR049557">
    <property type="entry name" value="Transketolase_CS"/>
</dbReference>
<dbReference type="RefSeq" id="WP_301143301.1">
    <property type="nucleotide sequence ID" value="NZ_JAUHQA010000001.1"/>
</dbReference>
<protein>
    <recommendedName>
        <fullName evidence="10">1-deoxy-D-xylulose-5-phosphate synthase</fullName>
        <ecNumber evidence="10">2.2.1.7</ecNumber>
    </recommendedName>
    <alternativeName>
        <fullName evidence="10">1-deoxyxylulose-5-phosphate synthase</fullName>
        <shortName evidence="10">DXP synthase</shortName>
        <shortName evidence="10">DXPS</shortName>
    </alternativeName>
</protein>
<dbReference type="Pfam" id="PF13292">
    <property type="entry name" value="DXP_synthase_N"/>
    <property type="match status" value="1"/>
</dbReference>
<comment type="cofactor">
    <cofactor evidence="10">
        <name>Mg(2+)</name>
        <dbReference type="ChEBI" id="CHEBI:18420"/>
    </cofactor>
    <text evidence="10">Binds 1 Mg(2+) ion per subunit.</text>
</comment>
<keyword evidence="7 10" id="KW-0784">Thiamine biosynthesis</keyword>
<dbReference type="InterPro" id="IPR033248">
    <property type="entry name" value="Transketolase_C"/>
</dbReference>
<reference evidence="12" key="1">
    <citation type="submission" date="2023-06" db="EMBL/GenBank/DDBJ databases">
        <title>Egi l300058.</title>
        <authorList>
            <person name="Gao L."/>
            <person name="Fang B.-Z."/>
            <person name="Li W.-J."/>
        </authorList>
    </citation>
    <scope>NUCLEOTIDE SEQUENCE</scope>
    <source>
        <strain evidence="12">EGI L300058</strain>
    </source>
</reference>
<organism evidence="12 13">
    <name type="scientific">Demequina muriae</name>
    <dbReference type="NCBI Taxonomy" id="3051664"/>
    <lineage>
        <taxon>Bacteria</taxon>
        <taxon>Bacillati</taxon>
        <taxon>Actinomycetota</taxon>
        <taxon>Actinomycetes</taxon>
        <taxon>Micrococcales</taxon>
        <taxon>Demequinaceae</taxon>
        <taxon>Demequina</taxon>
    </lineage>
</organism>
<keyword evidence="5 10" id="KW-0479">Metal-binding</keyword>
<feature type="binding site" evidence="10">
    <location>
        <position position="172"/>
    </location>
    <ligand>
        <name>thiamine diphosphate</name>
        <dbReference type="ChEBI" id="CHEBI:58937"/>
    </ligand>
</feature>
<keyword evidence="4 10" id="KW-0808">Transferase</keyword>
<evidence type="ECO:0000259" key="11">
    <source>
        <dbReference type="SMART" id="SM00861"/>
    </source>
</evidence>
<keyword evidence="13" id="KW-1185">Reference proteome</keyword>
<feature type="binding site" evidence="10">
    <location>
        <position position="364"/>
    </location>
    <ligand>
        <name>thiamine diphosphate</name>
        <dbReference type="ChEBI" id="CHEBI:58937"/>
    </ligand>
</feature>
<dbReference type="EC" id="2.2.1.7" evidence="10"/>
<dbReference type="InterPro" id="IPR029061">
    <property type="entry name" value="THDP-binding"/>
</dbReference>
<dbReference type="NCBIfam" id="NF003933">
    <property type="entry name" value="PRK05444.2-2"/>
    <property type="match status" value="1"/>
</dbReference>
<dbReference type="PANTHER" id="PTHR43322:SF5">
    <property type="entry name" value="1-DEOXY-D-XYLULOSE-5-PHOSPHATE SYNTHASE, CHLOROPLASTIC"/>
    <property type="match status" value="1"/>
</dbReference>
<dbReference type="Proteomes" id="UP001172708">
    <property type="component" value="Unassembled WGS sequence"/>
</dbReference>
<dbReference type="SUPFAM" id="SSF52518">
    <property type="entry name" value="Thiamin diphosphate-binding fold (THDP-binding)"/>
    <property type="match status" value="1"/>
</dbReference>
<dbReference type="PANTHER" id="PTHR43322">
    <property type="entry name" value="1-D-DEOXYXYLULOSE 5-PHOSPHATE SYNTHASE-RELATED"/>
    <property type="match status" value="1"/>
</dbReference>
<comment type="function">
    <text evidence="10">Catalyzes the acyloin condensation reaction between C atoms 2 and 3 of pyruvate and glyceraldehyde 3-phosphate to yield 1-deoxy-D-xylulose-5-phosphate (DXP).</text>
</comment>
<comment type="subunit">
    <text evidence="3 10">Homodimer.</text>
</comment>
<comment type="catalytic activity">
    <reaction evidence="10">
        <text>D-glyceraldehyde 3-phosphate + pyruvate + H(+) = 1-deoxy-D-xylulose 5-phosphate + CO2</text>
        <dbReference type="Rhea" id="RHEA:12605"/>
        <dbReference type="ChEBI" id="CHEBI:15361"/>
        <dbReference type="ChEBI" id="CHEBI:15378"/>
        <dbReference type="ChEBI" id="CHEBI:16526"/>
        <dbReference type="ChEBI" id="CHEBI:57792"/>
        <dbReference type="ChEBI" id="CHEBI:59776"/>
        <dbReference type="EC" id="2.2.1.7"/>
    </reaction>
</comment>
<dbReference type="EMBL" id="JAUHQA010000001">
    <property type="protein sequence ID" value="MDN4481599.1"/>
    <property type="molecule type" value="Genomic_DNA"/>
</dbReference>
<feature type="binding site" evidence="10">
    <location>
        <begin position="144"/>
        <end position="145"/>
    </location>
    <ligand>
        <name>thiamine diphosphate</name>
        <dbReference type="ChEBI" id="CHEBI:58937"/>
    </ligand>
</feature>
<dbReference type="Pfam" id="PF02779">
    <property type="entry name" value="Transket_pyr"/>
    <property type="match status" value="1"/>
</dbReference>
<evidence type="ECO:0000256" key="7">
    <source>
        <dbReference type="ARBA" id="ARBA00022977"/>
    </source>
</evidence>
<dbReference type="SMART" id="SM00861">
    <property type="entry name" value="Transket_pyr"/>
    <property type="match status" value="1"/>
</dbReference>
<comment type="similarity">
    <text evidence="2 10">Belongs to the transketolase family. DXPS subfamily.</text>
</comment>
<evidence type="ECO:0000256" key="6">
    <source>
        <dbReference type="ARBA" id="ARBA00022842"/>
    </source>
</evidence>
<evidence type="ECO:0000256" key="8">
    <source>
        <dbReference type="ARBA" id="ARBA00023052"/>
    </source>
</evidence>
<feature type="binding site" evidence="10">
    <location>
        <position position="71"/>
    </location>
    <ligand>
        <name>thiamine diphosphate</name>
        <dbReference type="ChEBI" id="CHEBI:58937"/>
    </ligand>
</feature>
<dbReference type="GO" id="GO:0008661">
    <property type="term" value="F:1-deoxy-D-xylulose-5-phosphate synthase activity"/>
    <property type="evidence" value="ECO:0007669"/>
    <property type="project" value="UniProtKB-EC"/>
</dbReference>
<dbReference type="Gene3D" id="3.40.50.970">
    <property type="match status" value="2"/>
</dbReference>
<dbReference type="InterPro" id="IPR009014">
    <property type="entry name" value="Transketo_C/PFOR_II"/>
</dbReference>
<evidence type="ECO:0000256" key="2">
    <source>
        <dbReference type="ARBA" id="ARBA00011081"/>
    </source>
</evidence>
<feature type="binding site" evidence="10">
    <location>
        <position position="143"/>
    </location>
    <ligand>
        <name>Mg(2+)</name>
        <dbReference type="ChEBI" id="CHEBI:18420"/>
    </ligand>
</feature>
<dbReference type="CDD" id="cd02007">
    <property type="entry name" value="TPP_DXS"/>
    <property type="match status" value="1"/>
</dbReference>
<dbReference type="InterPro" id="IPR005475">
    <property type="entry name" value="Transketolase-like_Pyr-bd"/>
</dbReference>
<dbReference type="HAMAP" id="MF_00315">
    <property type="entry name" value="DXP_synth"/>
    <property type="match status" value="1"/>
</dbReference>
<evidence type="ECO:0000313" key="12">
    <source>
        <dbReference type="EMBL" id="MDN4481599.1"/>
    </source>
</evidence>
<evidence type="ECO:0000256" key="3">
    <source>
        <dbReference type="ARBA" id="ARBA00011738"/>
    </source>
</evidence>
<dbReference type="InterPro" id="IPR020826">
    <property type="entry name" value="Transketolase_BS"/>
</dbReference>
<feature type="binding site" evidence="10">
    <location>
        <position position="172"/>
    </location>
    <ligand>
        <name>Mg(2+)</name>
        <dbReference type="ChEBI" id="CHEBI:18420"/>
    </ligand>
</feature>
<dbReference type="NCBIfam" id="TIGR00204">
    <property type="entry name" value="dxs"/>
    <property type="match status" value="1"/>
</dbReference>
<sequence>MLERIASPADLRGLTYGELDALAEEIRDYLVSSVSLTGGHLGPNLGVVELTLGLHRVFQSPHDTLVFDTGHQSYVHKLLTGRQDFSDLRKRGGLAGYPSRAESEHDVVENSHASTALSWAAGIARGRTLAGETDRTTVGVIGDGALTGGMAWEALNSLADAHDRVVIVVNDNGRSYAPTIGGLARKLDGIRINPRYEQFLGWGKRTFENRGPWRNFAYRTVMHGKRAVKGLITEPGMFDDLGLKYVGPVDGHDLRQVEAALTAARDFGAPVIVHVLTEKGRGYTPAEEDVADRFHAVGRIHPETGLPVKPSRFGWTKVFAEEIVAVGREREDVVALTAAMLAPVGLQPFADEFPERVIDVGIAEQHAVTSAAGLAFAGRHPVVAVYATFLNRAFDQVLMDVALHGAGVTFMLDRAGITGDDGPSHNGMWDMALLRHVPGLRLAAPRDAPTMRRAFREALDVNDAPTVVRYPKGPVGDDLPAVRSIGDLDVLAEHGAEPQVIVVGLGSMAPTAIDAAEKIAAGGVSVTAMTATWVHPVPAGLVDALGDASLVVTIEDGLADAGIGEEWAAAARTAGHDARWMHRGVPREFLQHAARDQIVEQVGLDASAIADDVVAALA</sequence>
<keyword evidence="9 10" id="KW-0414">Isoprene biosynthesis</keyword>
<evidence type="ECO:0000256" key="1">
    <source>
        <dbReference type="ARBA" id="ARBA00004980"/>
    </source>
</evidence>
<evidence type="ECO:0000256" key="9">
    <source>
        <dbReference type="ARBA" id="ARBA00023229"/>
    </source>
</evidence>
<dbReference type="PROSITE" id="PS00802">
    <property type="entry name" value="TRANSKETOLASE_2"/>
    <property type="match status" value="1"/>
</dbReference>
<keyword evidence="8 10" id="KW-0786">Thiamine pyrophosphate</keyword>